<name>A0AAN5D8F3_9BILA</name>
<keyword evidence="1" id="KW-1133">Transmembrane helix</keyword>
<gene>
    <name evidence="2" type="ORF">PMAYCL1PPCAC_27639</name>
</gene>
<reference evidence="3" key="1">
    <citation type="submission" date="2022-10" db="EMBL/GenBank/DDBJ databases">
        <title>Genome assembly of Pristionchus species.</title>
        <authorList>
            <person name="Yoshida K."/>
            <person name="Sommer R.J."/>
        </authorList>
    </citation>
    <scope>NUCLEOTIDE SEQUENCE [LARGE SCALE GENOMIC DNA]</scope>
    <source>
        <strain evidence="3">RS5460</strain>
    </source>
</reference>
<evidence type="ECO:0000313" key="2">
    <source>
        <dbReference type="EMBL" id="GMR57444.1"/>
    </source>
</evidence>
<dbReference type="Proteomes" id="UP001328107">
    <property type="component" value="Unassembled WGS sequence"/>
</dbReference>
<keyword evidence="1" id="KW-0812">Transmembrane</keyword>
<dbReference type="AlphaFoldDB" id="A0AAN5D8F3"/>
<keyword evidence="3" id="KW-1185">Reference proteome</keyword>
<protein>
    <submittedName>
        <fullName evidence="2">Uncharacterized protein</fullName>
    </submittedName>
</protein>
<feature type="non-terminal residue" evidence="2">
    <location>
        <position position="175"/>
    </location>
</feature>
<feature type="transmembrane region" description="Helical" evidence="1">
    <location>
        <begin position="120"/>
        <end position="142"/>
    </location>
</feature>
<comment type="caution">
    <text evidence="2">The sequence shown here is derived from an EMBL/GenBank/DDBJ whole genome shotgun (WGS) entry which is preliminary data.</text>
</comment>
<sequence>VVLLSTIGPSQSVNGQFAKKMLPPLFPTLNTAPPTESRLSTRLYASASVPPYGSTTTPKSTHLTVAAHLSRQETPSQPIEYNDEEGNFEAVGSSDQGGYWKIKSTRPKACTCPMLLTTPLVFSAAYCILSFGVGSLTTIIIIGGYKIYHRVKVPPPPMREPPRLPTKCKSGYETF</sequence>
<keyword evidence="1" id="KW-0472">Membrane</keyword>
<feature type="non-terminal residue" evidence="2">
    <location>
        <position position="1"/>
    </location>
</feature>
<evidence type="ECO:0000256" key="1">
    <source>
        <dbReference type="SAM" id="Phobius"/>
    </source>
</evidence>
<proteinExistence type="predicted"/>
<dbReference type="EMBL" id="BTRK01000006">
    <property type="protein sequence ID" value="GMR57444.1"/>
    <property type="molecule type" value="Genomic_DNA"/>
</dbReference>
<evidence type="ECO:0000313" key="3">
    <source>
        <dbReference type="Proteomes" id="UP001328107"/>
    </source>
</evidence>
<organism evidence="2 3">
    <name type="scientific">Pristionchus mayeri</name>
    <dbReference type="NCBI Taxonomy" id="1317129"/>
    <lineage>
        <taxon>Eukaryota</taxon>
        <taxon>Metazoa</taxon>
        <taxon>Ecdysozoa</taxon>
        <taxon>Nematoda</taxon>
        <taxon>Chromadorea</taxon>
        <taxon>Rhabditida</taxon>
        <taxon>Rhabditina</taxon>
        <taxon>Diplogasteromorpha</taxon>
        <taxon>Diplogasteroidea</taxon>
        <taxon>Neodiplogasteridae</taxon>
        <taxon>Pristionchus</taxon>
    </lineage>
</organism>
<accession>A0AAN5D8F3</accession>